<dbReference type="GeneID" id="80400542"/>
<reference evidence="1" key="1">
    <citation type="submission" date="2020-09" db="EMBL/GenBank/DDBJ databases">
        <title>Leviviricetes taxonomy.</title>
        <authorList>
            <person name="Stockdale S.R."/>
            <person name="Callanan J."/>
            <person name="Adriaenssens E.M."/>
            <person name="Kuhn J.H."/>
            <person name="Rumnieks J."/>
            <person name="Shkoporov A."/>
            <person name="Draper L.A."/>
            <person name="Ross P."/>
            <person name="Hill C."/>
        </authorList>
    </citation>
    <scope>NUCLEOTIDE SEQUENCE</scope>
</reference>
<dbReference type="RefSeq" id="YP_010770954.1">
    <property type="nucleotide sequence ID" value="NC_074442.1"/>
</dbReference>
<dbReference type="KEGG" id="vg:80400542"/>
<evidence type="ECO:0000313" key="2">
    <source>
        <dbReference type="Proteomes" id="UP000681145"/>
    </source>
</evidence>
<gene>
    <name evidence="1" type="primary">SRR6253161_3_1</name>
</gene>
<dbReference type="Proteomes" id="UP000681145">
    <property type="component" value="Segment"/>
</dbReference>
<sequence length="434" mass="48874">APRGAGLLSDLSLSILKWEPSMSTFLRNKTRTSSNPSVAGTYHSVFDDSVLSTEYFIRRQGTDYMSDQGGNPRVNNHYVGGGFFRATKPYTIERVPSQTMQLLQAKNGPRYITSVVATEPDRYSFDFTWNGNFNSQIYDADQYGAEAWDRARPAQPSFSLLNSIYELREWPSTTKPRILKYRDTKAWGDYYLAVNFGWIPILSDIRQFTKNLFTFEEQLKQLLRDEGKPVRRQFKMASHSFSNTEGPVRGTSYGAFQNGMVTGVYAGVPSYEDTLTWSQDVWFSGQFRYHLPGGNRDWRWKKAMYFRIIAGTPSPATVWNAIPWTWLVDYFSNIGHIISNLDDGLAENLAADYAFLMQKKQVIYKRVSTGLFNKFGGGTESASATTRIVSSTKERTIVDPFGPSFSGLGSLSGKQLSILGALGMSALPSSRGKY</sequence>
<accession>A0A8S5L490</accession>
<evidence type="ECO:0000313" key="1">
    <source>
        <dbReference type="EMBL" id="DAD52534.1"/>
    </source>
</evidence>
<keyword evidence="2" id="KW-1185">Reference proteome</keyword>
<dbReference type="EMBL" id="BK014133">
    <property type="protein sequence ID" value="DAD52534.1"/>
    <property type="molecule type" value="Genomic_RNA"/>
</dbReference>
<protein>
    <submittedName>
        <fullName evidence="1">Maturation protein</fullName>
    </submittedName>
</protein>
<proteinExistence type="predicted"/>
<feature type="non-terminal residue" evidence="1">
    <location>
        <position position="1"/>
    </location>
</feature>
<name>A0A8S5L490_9VIRU</name>
<organism evidence="1 2">
    <name type="scientific">ssRNA phage SRR6253161_3</name>
    <dbReference type="NCBI Taxonomy" id="2786490"/>
    <lineage>
        <taxon>Viruses</taxon>
        <taxon>Riboviria</taxon>
        <taxon>Orthornavirae</taxon>
        <taxon>Lenarviricota</taxon>
        <taxon>Leviviricetes</taxon>
        <taxon>Timlovirales</taxon>
        <taxon>Steitzviridae</taxon>
        <taxon>Churkhuvirus</taxon>
        <taxon>Churkhuvirus limenecus</taxon>
        <taxon>Nihlwovirus limenecus</taxon>
    </lineage>
</organism>